<feature type="compositionally biased region" description="Low complexity" evidence="1">
    <location>
        <begin position="552"/>
        <end position="564"/>
    </location>
</feature>
<organism evidence="3 4">
    <name type="scientific">Stomoxys calcitrans</name>
    <name type="common">Stable fly</name>
    <name type="synonym">Conops calcitrans</name>
    <dbReference type="NCBI Taxonomy" id="35570"/>
    <lineage>
        <taxon>Eukaryota</taxon>
        <taxon>Metazoa</taxon>
        <taxon>Ecdysozoa</taxon>
        <taxon>Arthropoda</taxon>
        <taxon>Hexapoda</taxon>
        <taxon>Insecta</taxon>
        <taxon>Pterygota</taxon>
        <taxon>Neoptera</taxon>
        <taxon>Endopterygota</taxon>
        <taxon>Diptera</taxon>
        <taxon>Brachycera</taxon>
        <taxon>Muscomorpha</taxon>
        <taxon>Muscoidea</taxon>
        <taxon>Muscidae</taxon>
        <taxon>Stomoxys</taxon>
    </lineage>
</organism>
<proteinExistence type="predicted"/>
<dbReference type="InterPro" id="IPR048382">
    <property type="entry name" value="BCAS3_WD40"/>
</dbReference>
<dbReference type="EnsemblMetazoa" id="SCAU001123-RA">
    <property type="protein sequence ID" value="SCAU001123-PA"/>
    <property type="gene ID" value="SCAU001123"/>
</dbReference>
<feature type="compositionally biased region" description="Basic and acidic residues" evidence="1">
    <location>
        <begin position="2297"/>
        <end position="2308"/>
    </location>
</feature>
<feature type="region of interest" description="Disordered" evidence="1">
    <location>
        <begin position="819"/>
        <end position="841"/>
    </location>
</feature>
<feature type="region of interest" description="Disordered" evidence="1">
    <location>
        <begin position="2400"/>
        <end position="2423"/>
    </location>
</feature>
<dbReference type="EnsemblMetazoa" id="SCAU001123-RD">
    <property type="protein sequence ID" value="SCAU001123-PD"/>
    <property type="gene ID" value="SCAU001123"/>
</dbReference>
<feature type="compositionally biased region" description="Basic and acidic residues" evidence="1">
    <location>
        <begin position="1978"/>
        <end position="1999"/>
    </location>
</feature>
<dbReference type="GO" id="GO:0005737">
    <property type="term" value="C:cytoplasm"/>
    <property type="evidence" value="ECO:0007669"/>
    <property type="project" value="TreeGrafter"/>
</dbReference>
<dbReference type="InterPro" id="IPR045142">
    <property type="entry name" value="BCAS3-like"/>
</dbReference>
<feature type="compositionally biased region" description="Polar residues" evidence="1">
    <location>
        <begin position="2040"/>
        <end position="2057"/>
    </location>
</feature>
<dbReference type="OrthoDB" id="25778at2759"/>
<evidence type="ECO:0000313" key="4">
    <source>
        <dbReference type="Proteomes" id="UP000095300"/>
    </source>
</evidence>
<feature type="compositionally biased region" description="Low complexity" evidence="1">
    <location>
        <begin position="2530"/>
        <end position="2540"/>
    </location>
</feature>
<feature type="compositionally biased region" description="Basic and acidic residues" evidence="1">
    <location>
        <begin position="1694"/>
        <end position="1751"/>
    </location>
</feature>
<reference evidence="3" key="2">
    <citation type="submission" date="2020-05" db="UniProtKB">
        <authorList>
            <consortium name="EnsemblMetazoa"/>
        </authorList>
    </citation>
    <scope>IDENTIFICATION</scope>
    <source>
        <strain evidence="3">USDA</strain>
    </source>
</reference>
<dbReference type="EnsemblMetazoa" id="SCAU001123-RB">
    <property type="protein sequence ID" value="SCAU001123-PB"/>
    <property type="gene ID" value="SCAU001123"/>
</dbReference>
<feature type="compositionally biased region" description="Pro residues" evidence="1">
    <location>
        <begin position="2131"/>
        <end position="2140"/>
    </location>
</feature>
<dbReference type="EnsemblMetazoa" id="SCAU001123-RC">
    <property type="protein sequence ID" value="SCAU001123-PC"/>
    <property type="gene ID" value="SCAU001123"/>
</dbReference>
<feature type="compositionally biased region" description="Basic and acidic residues" evidence="1">
    <location>
        <begin position="1046"/>
        <end position="1078"/>
    </location>
</feature>
<feature type="compositionally biased region" description="Low complexity" evidence="1">
    <location>
        <begin position="2310"/>
        <end position="2322"/>
    </location>
</feature>
<feature type="compositionally biased region" description="Polar residues" evidence="1">
    <location>
        <begin position="2106"/>
        <end position="2125"/>
    </location>
</feature>
<feature type="region of interest" description="Disordered" evidence="1">
    <location>
        <begin position="299"/>
        <end position="323"/>
    </location>
</feature>
<feature type="compositionally biased region" description="Basic and acidic residues" evidence="1">
    <location>
        <begin position="2079"/>
        <end position="2105"/>
    </location>
</feature>
<feature type="region of interest" description="Disordered" evidence="1">
    <location>
        <begin position="745"/>
        <end position="764"/>
    </location>
</feature>
<gene>
    <name evidence="3" type="primary">106086219</name>
</gene>
<sequence>MSADSPRRSTGNTSRGLVAVPSIVPPQVVSDRSILDSAIGFINEVTLAHPPHTDPKDTITWARFETAADISDPRFGEDWELDGNVAPPLLLILGYGLGVQVWAIPANGEAVEVLSWRHGIVSALRVLPTPSTSTGAIEENGRADEPIDVFADKRPLIALVDGSSSSGAQPQFCAVNFISLKTGTQVKAIKFKNPVIDVLANRSSIVITFHERIAVFDARTLEDRLSITTCYPSPGINPNPIALGPRWLAYAEHKLLHSKRSGGGCDGEGVASYTATVLNASKSLVKGLRELGEQVAAGLTGTTGSTSSSKNPSFDSGIGPDSKQSGVVTIIDIKHPLRDFSPTSGVPMSSSQSAGTDPIVAHFIAHSEALVAMEFDNSGMLLVTADRRGHDFHVFRIQANPVGSSLAAVHHLYVLHRGDTSAKVQNISFSLDSRWVAVSTLRGTTHVFPITPYGGPMGVRTHTSLHVVNKLSRFHRSAGLSAEGRSNSPITHSESTTFSLSLQPYHNPTLPPYPRPTVVMPLAQLRQPFALGSPPGSATIASGKSGPGAQGSGSQRQRLSSLSDDSGKPLSVCAIFAKSRSWLLDPPNVTREAPHRMQRKAVDSLFVMAGHGALIQYDLDTKLASNVAKEKICDDTPIELEVEAKAQWNLGRRKEGSQEITPPLTLDNWLVKNRNSCMLTDSTRQYDDSDDRGESWLAQVEIVTHAGPHRRLWMGPQFVFKTYNTPSGSNLSHVDIEAVEIGTNKTTTTTTKPEHSSPLNMPLTAAGRSSAVPVLIESGSYSSIEQSPKLMDRFRHDHLDSDYSVAHGDTRLKEDLADAMRESPSVSATSKESGGGRVSETGCSSDNIAFYDALAEHDDQDQESDFLHDRNASVAALASALPNIYSYDNSSSYESIDSLKKPNVSIEKIVNPLGTVTTVTSCLTAEVKKDILDEVVSQLAAEDTVIHENCDESLFRPVVAIFCDEKTRLRQEEEALKNQELCQPPENISNKLIVPVIAKEVDDALNKKEKQKNISKIKPLQGKEQDFVGGKEQRKFEEMSALNKKSRNEEEKPMTTKEKQKEKEKEKLSLEKNKDKASTAESQNLEIKPRLPKENEEEVKSKTKSTSEIHETKEISKVSRKESDTSLSATKDSERSNKPKVEEENSKLGEESEKDAQQNSETKNSAKTKERQRKSEERDSLERDSTKESSRSSADKEMSPKPQVTNKKATKPSTTDDSEDDKPLEFMRMTPGKVEKATVAIPTKSLSKKELKKQQQQKAKEAEEAKINEKKKIDKEKEEQQKKVEEEKGDREEKFPETPSKKKLKDKTDEPKETLKDFSVKGEELSKNLNIKREDSNKDSPTEAALTIKRSSIEKTATIVKENTEEELPSKREITKSATNKEAKINIKTEQLNVKDLADSLMEIQTEDSTSELEKLTSPLETVEVFTIPSVTATAKVSKKNKKKGNKSGSSSETEEIIEMPQTSKKKSSISSEESFPDIADRLLERKDDKDMEETMYVSFTLTEVRKKPKDKAEKENPKEKAEKSLAKLEEESKETENKRKKSFSGEQQEEKVVIKKDSKDSLASKKAVKETEISNKEKSPLSNPELKSNKKATEKIVGENISEEKNEKKTVPKLAEKTTERKTKPLSKQSSVESIAEENTKSVKNVTEESDKEKLVKNSKTFAKEKISLKDMKTKEPLSDNEGSDEESSIKVSKSDKNVKEKSDKEKESIKTKEDNTEEKSLKLGKIKERGKEDASTLKEIDESDKEKRAKASKVKANVKDNTAESEEEKLTKAGKAKENIEDSEKSKQEKTVKEKSMSSEASDNEKYAKESNDKSTEEKSTKGKKISGNNKNENESEDKKLGKAKVLEKSEESGKDKVKSSKDIKLVEECETKKDEEVAKKKPQGKTLDDNSREDKKKDQKLAEAAKESAKAMQPLDSETKSKVPDAAKAKESLEEAKLKKTNSKDDTSTKVDNFASKLSSKPEVIVEQPKLQVKQKKEEMEKQMAAMEKETTKEPSKATISSKAKPTPPSSPKNKAEKLSKGKSEEAEDTNAGKLLQKSTPPNTTKGEQEIQTNTEKEEEFKKPTWASISKPGKPVKADDFEKEYKVKVSESHSQDTLESKTPKITPTSPRKSAEKSSSNTGKDIPTPSVPPPPPPVTSAWKTMSGAEMIAQNLNKQDTKTDKAFHSLGGAIPKATKAPSSEKLLPELPTPKEMKEPMSLTKSSPKKSKSNSSTLDDFPILKPLDALPPLPTLEPLELIGEAANRSGKDVSLINFESPLQENPALERKITPPPRGFTEQNLIFALCGSLHYENEQRSRLTPEKSDVSPTTPSSSNRSSSALDEPSMADYKSLTENDDPYISLEQSSQDTYTTNTNTTNDKFSSSTNSSGTEEIIIMEEKKMTKKQKRKRQQQLLELQKQKEQQLQQHHHHHQHHHHQMDDDELRPLIAMSESQIENIAIGSASSATMPSLLDESFSLKPLITKSNTLTHSTTTDSEGPMPATTSDDNVFIMPSSTNTGTSSGSGGQHKIKTKKLEHKINLMAAIEAATSSSTSSAEESGVELGGGGRSHDADDHPVLCGPSSLISSASAASSLAASSSILPPLSMAAVVAAGGSASHAPMTLNASAAAGALKKKTKRRKR</sequence>
<keyword evidence="4" id="KW-1185">Reference proteome</keyword>
<feature type="compositionally biased region" description="Basic and acidic residues" evidence="1">
    <location>
        <begin position="1511"/>
        <end position="1538"/>
    </location>
</feature>
<dbReference type="SUPFAM" id="SSF50978">
    <property type="entry name" value="WD40 repeat-like"/>
    <property type="match status" value="1"/>
</dbReference>
<feature type="region of interest" description="Disordered" evidence="1">
    <location>
        <begin position="2352"/>
        <end position="2375"/>
    </location>
</feature>
<feature type="compositionally biased region" description="Basic and acidic residues" evidence="1">
    <location>
        <begin position="1479"/>
        <end position="1490"/>
    </location>
</feature>
<evidence type="ECO:0000256" key="1">
    <source>
        <dbReference type="SAM" id="MobiDB-lite"/>
    </source>
</evidence>
<dbReference type="STRING" id="35570.A0A1I8NQE3"/>
<dbReference type="VEuPathDB" id="VectorBase:SCAU001123"/>
<dbReference type="PANTHER" id="PTHR13268">
    <property type="entry name" value="BREAST CARCINOMA AMPLIFIED SEQUENCE 3"/>
    <property type="match status" value="1"/>
</dbReference>
<name>A0A1I8NQE3_STOCA</name>
<feature type="compositionally biased region" description="Basic residues" evidence="1">
    <location>
        <begin position="1437"/>
        <end position="1446"/>
    </location>
</feature>
<feature type="compositionally biased region" description="Basic and acidic residues" evidence="1">
    <location>
        <begin position="2017"/>
        <end position="2028"/>
    </location>
</feature>
<dbReference type="InterPro" id="IPR036322">
    <property type="entry name" value="WD40_repeat_dom_sf"/>
</dbReference>
<feature type="region of interest" description="Disordered" evidence="1">
    <location>
        <begin position="533"/>
        <end position="566"/>
    </location>
</feature>
<feature type="compositionally biased region" description="Basic and acidic residues" evidence="1">
    <location>
        <begin position="1920"/>
        <end position="1952"/>
    </location>
</feature>
<dbReference type="Pfam" id="PF21034">
    <property type="entry name" value="BCAS3_WD40"/>
    <property type="match status" value="1"/>
</dbReference>
<dbReference type="KEGG" id="scac:106086219"/>
<feature type="region of interest" description="Disordered" evidence="1">
    <location>
        <begin position="2297"/>
        <end position="2335"/>
    </location>
</feature>
<feature type="compositionally biased region" description="Basic and acidic residues" evidence="1">
    <location>
        <begin position="1549"/>
        <end position="1580"/>
    </location>
</feature>
<feature type="compositionally biased region" description="Basic and acidic residues" evidence="1">
    <location>
        <begin position="1588"/>
        <end position="1624"/>
    </location>
</feature>
<feature type="region of interest" description="Disordered" evidence="1">
    <location>
        <begin position="2257"/>
        <end position="2276"/>
    </location>
</feature>
<reference evidence="4" key="1">
    <citation type="submission" date="2015-05" db="EMBL/GenBank/DDBJ databases">
        <authorList>
            <person name="Wilson R.K."/>
            <person name="Warren W.C."/>
            <person name="Olafson P."/>
        </authorList>
    </citation>
    <scope>NUCLEOTIDE SEQUENCE [LARGE SCALE GENOMIC DNA]</scope>
    <source>
        <strain evidence="4">USDA</strain>
    </source>
</reference>
<feature type="domain" description="BCAS3 WD40" evidence="2">
    <location>
        <begin position="58"/>
        <end position="489"/>
    </location>
</feature>
<feature type="compositionally biased region" description="Basic and acidic residues" evidence="1">
    <location>
        <begin position="1087"/>
        <end position="1124"/>
    </location>
</feature>
<feature type="compositionally biased region" description="Polar residues" evidence="1">
    <location>
        <begin position="1202"/>
        <end position="1215"/>
    </location>
</feature>
<feature type="compositionally biased region" description="Basic and acidic residues" evidence="1">
    <location>
        <begin position="1834"/>
        <end position="1882"/>
    </location>
</feature>
<dbReference type="PANTHER" id="PTHR13268:SF0">
    <property type="entry name" value="BCAS3 MICROTUBULE ASSOCIATED CELL MIGRATION FACTOR"/>
    <property type="match status" value="1"/>
</dbReference>
<dbReference type="GO" id="GO:0042594">
    <property type="term" value="P:response to starvation"/>
    <property type="evidence" value="ECO:0007669"/>
    <property type="project" value="TreeGrafter"/>
</dbReference>
<feature type="compositionally biased region" description="Basic and acidic residues" evidence="1">
    <location>
        <begin position="1639"/>
        <end position="1679"/>
    </location>
</feature>
<feature type="compositionally biased region" description="Basic and acidic residues" evidence="1">
    <location>
        <begin position="1131"/>
        <end position="1156"/>
    </location>
</feature>
<feature type="region of interest" description="Disordered" evidence="1">
    <location>
        <begin position="1434"/>
        <end position="2225"/>
    </location>
</feature>
<feature type="compositionally biased region" description="Basic and acidic residues" evidence="1">
    <location>
        <begin position="1167"/>
        <end position="1199"/>
    </location>
</feature>
<feature type="compositionally biased region" description="Low complexity" evidence="1">
    <location>
        <begin position="300"/>
        <end position="309"/>
    </location>
</feature>
<feature type="compositionally biased region" description="Basic residues" evidence="1">
    <location>
        <begin position="2409"/>
        <end position="2419"/>
    </location>
</feature>
<evidence type="ECO:0000313" key="3">
    <source>
        <dbReference type="EnsemblMetazoa" id="SCAU001123-PC"/>
    </source>
</evidence>
<feature type="compositionally biased region" description="Basic and acidic residues" evidence="1">
    <location>
        <begin position="1759"/>
        <end position="1823"/>
    </location>
</feature>
<evidence type="ECO:0000259" key="2">
    <source>
        <dbReference type="Pfam" id="PF21034"/>
    </source>
</evidence>
<dbReference type="GO" id="GO:0006914">
    <property type="term" value="P:autophagy"/>
    <property type="evidence" value="ECO:0007669"/>
    <property type="project" value="InterPro"/>
</dbReference>
<feature type="region of interest" description="Disordered" evidence="1">
    <location>
        <begin position="2530"/>
        <end position="2560"/>
    </location>
</feature>
<feature type="region of interest" description="Disordered" evidence="1">
    <location>
        <begin position="1010"/>
        <end position="1346"/>
    </location>
</feature>
<feature type="compositionally biased region" description="Basic and acidic residues" evidence="1">
    <location>
        <begin position="1889"/>
        <end position="1912"/>
    </location>
</feature>
<accession>A0A1I8NQE3</accession>
<dbReference type="Proteomes" id="UP000095300">
    <property type="component" value="Unassembled WGS sequence"/>
</dbReference>
<protein>
    <recommendedName>
        <fullName evidence="2">BCAS3 WD40 domain-containing protein</fullName>
    </recommendedName>
</protein>
<feature type="compositionally biased region" description="Basic and acidic residues" evidence="1">
    <location>
        <begin position="1021"/>
        <end position="1038"/>
    </location>
</feature>
<feature type="compositionally biased region" description="Basic and acidic residues" evidence="1">
    <location>
        <begin position="1247"/>
        <end position="1341"/>
    </location>
</feature>